<evidence type="ECO:0000256" key="2">
    <source>
        <dbReference type="ARBA" id="ARBA00022553"/>
    </source>
</evidence>
<evidence type="ECO:0000313" key="16">
    <source>
        <dbReference type="EMBL" id="OXA58014.1"/>
    </source>
</evidence>
<dbReference type="InterPro" id="IPR001300">
    <property type="entry name" value="Peptidase_C2_calpain_cat"/>
</dbReference>
<feature type="active site" evidence="10 11">
    <location>
        <position position="450"/>
    </location>
</feature>
<dbReference type="GO" id="GO:0008270">
    <property type="term" value="F:zinc ion binding"/>
    <property type="evidence" value="ECO:0007669"/>
    <property type="project" value="UniProtKB-KW"/>
</dbReference>
<gene>
    <name evidence="16" type="ORF">Fcan01_07339</name>
</gene>
<feature type="domain" description="RanBP2-type" evidence="14">
    <location>
        <begin position="30"/>
        <end position="59"/>
    </location>
</feature>
<keyword evidence="3 11" id="KW-0645">Protease</keyword>
<dbReference type="Pfam" id="PF00641">
    <property type="entry name" value="Zn_ribbon_RanBP"/>
    <property type="match status" value="1"/>
</dbReference>
<evidence type="ECO:0000256" key="8">
    <source>
        <dbReference type="ARBA" id="ARBA00022807"/>
    </source>
</evidence>
<keyword evidence="17" id="KW-1185">Reference proteome</keyword>
<feature type="domain" description="RanBP2-type" evidence="14">
    <location>
        <begin position="150"/>
        <end position="179"/>
    </location>
</feature>
<organism evidence="16 17">
    <name type="scientific">Folsomia candida</name>
    <name type="common">Springtail</name>
    <dbReference type="NCBI Taxonomy" id="158441"/>
    <lineage>
        <taxon>Eukaryota</taxon>
        <taxon>Metazoa</taxon>
        <taxon>Ecdysozoa</taxon>
        <taxon>Arthropoda</taxon>
        <taxon>Hexapoda</taxon>
        <taxon>Collembola</taxon>
        <taxon>Entomobryomorpha</taxon>
        <taxon>Isotomoidea</taxon>
        <taxon>Isotomidae</taxon>
        <taxon>Proisotominae</taxon>
        <taxon>Folsomia</taxon>
    </lineage>
</organism>
<dbReference type="Pfam" id="PF00648">
    <property type="entry name" value="Peptidase_C2"/>
    <property type="match status" value="1"/>
</dbReference>
<keyword evidence="5" id="KW-0677">Repeat</keyword>
<evidence type="ECO:0000256" key="13">
    <source>
        <dbReference type="SAM" id="MobiDB-lite"/>
    </source>
</evidence>
<evidence type="ECO:0000256" key="9">
    <source>
        <dbReference type="ARBA" id="ARBA00022833"/>
    </source>
</evidence>
<feature type="active site" evidence="10 11">
    <location>
        <position position="293"/>
    </location>
</feature>
<evidence type="ECO:0000256" key="7">
    <source>
        <dbReference type="ARBA" id="ARBA00022801"/>
    </source>
</evidence>
<evidence type="ECO:0000256" key="5">
    <source>
        <dbReference type="ARBA" id="ARBA00022737"/>
    </source>
</evidence>
<feature type="active site" evidence="10 11">
    <location>
        <position position="470"/>
    </location>
</feature>
<dbReference type="SMART" id="SM00547">
    <property type="entry name" value="ZnF_RBZ"/>
    <property type="match status" value="2"/>
</dbReference>
<comment type="caution">
    <text evidence="16">The sequence shown here is derived from an EMBL/GenBank/DDBJ whole genome shotgun (WGS) entry which is preliminary data.</text>
</comment>
<keyword evidence="7 11" id="KW-0378">Hydrolase</keyword>
<dbReference type="GO" id="GO:0004198">
    <property type="term" value="F:calcium-dependent cysteine-type endopeptidase activity"/>
    <property type="evidence" value="ECO:0007669"/>
    <property type="project" value="InterPro"/>
</dbReference>
<evidence type="ECO:0000256" key="4">
    <source>
        <dbReference type="ARBA" id="ARBA00022723"/>
    </source>
</evidence>
<dbReference type="EMBL" id="LNIX01000003">
    <property type="protein sequence ID" value="OXA58014.1"/>
    <property type="molecule type" value="Genomic_DNA"/>
</dbReference>
<evidence type="ECO:0000256" key="3">
    <source>
        <dbReference type="ARBA" id="ARBA00022670"/>
    </source>
</evidence>
<dbReference type="PANTHER" id="PTHR10183:SF382">
    <property type="entry name" value="CALPAIN-15"/>
    <property type="match status" value="1"/>
</dbReference>
<dbReference type="CDD" id="cd00044">
    <property type="entry name" value="CysPc"/>
    <property type="match status" value="1"/>
</dbReference>
<evidence type="ECO:0000256" key="11">
    <source>
        <dbReference type="PROSITE-ProRule" id="PRU00239"/>
    </source>
</evidence>
<keyword evidence="9" id="KW-0862">Zinc</keyword>
<dbReference type="InterPro" id="IPR038765">
    <property type="entry name" value="Papain-like_cys_pep_sf"/>
</dbReference>
<evidence type="ECO:0000259" key="14">
    <source>
        <dbReference type="PROSITE" id="PS50199"/>
    </source>
</evidence>
<dbReference type="PROSITE" id="PS50199">
    <property type="entry name" value="ZF_RANBP2_2"/>
    <property type="match status" value="2"/>
</dbReference>
<dbReference type="AlphaFoldDB" id="A0A226ELY4"/>
<name>A0A226ELY4_FOLCA</name>
<dbReference type="OrthoDB" id="8193465at2759"/>
<dbReference type="InterPro" id="IPR001876">
    <property type="entry name" value="Znf_RanBP2"/>
</dbReference>
<dbReference type="PRINTS" id="PR00704">
    <property type="entry name" value="CALPAIN"/>
</dbReference>
<feature type="region of interest" description="Disordered" evidence="13">
    <location>
        <begin position="180"/>
        <end position="202"/>
    </location>
</feature>
<dbReference type="PROSITE" id="PS50203">
    <property type="entry name" value="CALPAIN_CAT"/>
    <property type="match status" value="1"/>
</dbReference>
<dbReference type="SUPFAM" id="SSF54001">
    <property type="entry name" value="Cysteine proteinases"/>
    <property type="match status" value="1"/>
</dbReference>
<keyword evidence="2" id="KW-0597">Phosphoprotein</keyword>
<dbReference type="GO" id="GO:0006508">
    <property type="term" value="P:proteolysis"/>
    <property type="evidence" value="ECO:0007669"/>
    <property type="project" value="UniProtKB-KW"/>
</dbReference>
<proteinExistence type="inferred from homology"/>
<accession>A0A226ELY4</accession>
<comment type="similarity">
    <text evidence="1">Belongs to the peptidase C2 family.</text>
</comment>
<keyword evidence="4" id="KW-0479">Metal-binding</keyword>
<dbReference type="SMART" id="SM00230">
    <property type="entry name" value="CysPc"/>
    <property type="match status" value="1"/>
</dbReference>
<evidence type="ECO:0000256" key="1">
    <source>
        <dbReference type="ARBA" id="ARBA00007623"/>
    </source>
</evidence>
<reference evidence="16 17" key="1">
    <citation type="submission" date="2015-12" db="EMBL/GenBank/DDBJ databases">
        <title>The genome of Folsomia candida.</title>
        <authorList>
            <person name="Faddeeva A."/>
            <person name="Derks M.F."/>
            <person name="Anvar Y."/>
            <person name="Smit S."/>
            <person name="Van Straalen N."/>
            <person name="Roelofs D."/>
        </authorList>
    </citation>
    <scope>NUCLEOTIDE SEQUENCE [LARGE SCALE GENOMIC DNA]</scope>
    <source>
        <strain evidence="16 17">VU population</strain>
        <tissue evidence="16">Whole body</tissue>
    </source>
</reference>
<evidence type="ECO:0000256" key="6">
    <source>
        <dbReference type="ARBA" id="ARBA00022771"/>
    </source>
</evidence>
<dbReference type="OMA" id="ADDWPNW"/>
<dbReference type="PROSITE" id="PS01358">
    <property type="entry name" value="ZF_RANBP2_1"/>
    <property type="match status" value="2"/>
</dbReference>
<keyword evidence="6 12" id="KW-0863">Zinc-finger</keyword>
<feature type="domain" description="Calpain catalytic" evidence="15">
    <location>
        <begin position="223"/>
        <end position="526"/>
    </location>
</feature>
<evidence type="ECO:0000313" key="17">
    <source>
        <dbReference type="Proteomes" id="UP000198287"/>
    </source>
</evidence>
<dbReference type="InterPro" id="IPR022684">
    <property type="entry name" value="Calpain_cysteine_protease"/>
</dbReference>
<dbReference type="PROSITE" id="PS00139">
    <property type="entry name" value="THIOL_PROTEASE_CYS"/>
    <property type="match status" value="1"/>
</dbReference>
<dbReference type="PANTHER" id="PTHR10183">
    <property type="entry name" value="CALPAIN"/>
    <property type="match status" value="1"/>
</dbReference>
<feature type="region of interest" description="Disordered" evidence="13">
    <location>
        <begin position="115"/>
        <end position="140"/>
    </location>
</feature>
<dbReference type="STRING" id="158441.A0A226ELY4"/>
<dbReference type="FunFam" id="3.90.70.10:FF:000010">
    <property type="entry name" value="Calpain 15"/>
    <property type="match status" value="1"/>
</dbReference>
<evidence type="ECO:0000256" key="12">
    <source>
        <dbReference type="PROSITE-ProRule" id="PRU00322"/>
    </source>
</evidence>
<dbReference type="InterPro" id="IPR000169">
    <property type="entry name" value="Pept_cys_AS"/>
</dbReference>
<keyword evidence="8 11" id="KW-0788">Thiol protease</keyword>
<dbReference type="Gene3D" id="4.10.1060.10">
    <property type="entry name" value="Zinc finger, RanBP2-type"/>
    <property type="match status" value="1"/>
</dbReference>
<evidence type="ECO:0000256" key="10">
    <source>
        <dbReference type="PIRSR" id="PIRSR622684-1"/>
    </source>
</evidence>
<dbReference type="GO" id="GO:0005737">
    <property type="term" value="C:cytoplasm"/>
    <property type="evidence" value="ECO:0007669"/>
    <property type="project" value="TreeGrafter"/>
</dbReference>
<evidence type="ECO:0000259" key="15">
    <source>
        <dbReference type="PROSITE" id="PS50203"/>
    </source>
</evidence>
<dbReference type="Gene3D" id="3.90.70.10">
    <property type="entry name" value="Cysteine proteinases"/>
    <property type="match status" value="1"/>
</dbReference>
<feature type="compositionally biased region" description="Basic and acidic residues" evidence="13">
    <location>
        <begin position="119"/>
        <end position="140"/>
    </location>
</feature>
<protein>
    <submittedName>
        <fullName evidence="16">Calpain-D</fullName>
    </submittedName>
</protein>
<sequence length="814" mass="91894">MASPVHNMTTRNTRNRILQPQTYQDVADCTTMQWSCGACTLKNPVTKLLCDACGSRRYDIPEVEAVLVVRKGDNARPPIPMKNKESSTRAISIDPSRKLILRELENVFNHKPVHANLTKSRDNSQKSEIAPKLDTSKSDVKKGKNTVHFEKGFWSCESCTLLNSCDVVICTACEQPKSEESTRTVQKSAVNRRKSNDPRGPVKLGVKETYDDIVSTCVALQEEFVDDSFPPGPKALFVNGRTPVEKILVPSAWLRPSEISCKDMGPRNTKLNWSVMCDTTDPSDIYQGSLGDCWLMGSLAMITERKELLDNIVRTKEINKAGAYIIRLNHFGRWKDVIVDNLLPCDQNQRLIYAKGKRKQLWVPLIEKAMAKLHGSYEALIGGSNAESLTTLTGFPCHSILLTSETLDIDLTWATLVSSAAAGFLIGTGTHGRNSMKMEENENMGLKAKHAYSILEVNDECGPRLVKLRNPWGKESWNGDWSANSDLWTQSMKNKLKLSSNEKGTFWMCFQDFIKHFEVLDICRIRQNWEFNSFQGIFVPFADTISHPCYAIQIDRPTELDITLFQSSWLRGRKNPQSIVPDVALVLLKSNSVRSGCIDEAKNWTLIKYTARVKERDVNLNLMVDPGVYYLIPVSFSYFTSDDKSDTYPEFEISIHSSRNISCNLIRPPKYLLADLIIKVGLNCCDVLKTSDSNVKLYHNLNHHAFGRGSLYIAENKHKNRSIIVEVNHELSYNVTGTRNLKTIDCVPPNSRQIINILTVTDNLVSYKLHFSLQTRVLSSHHNDDDIIKKMGYSGSHVPELNQNNYSLHGPRPI</sequence>
<dbReference type="Proteomes" id="UP000198287">
    <property type="component" value="Unassembled WGS sequence"/>
</dbReference>